<evidence type="ECO:0000256" key="2">
    <source>
        <dbReference type="SAM" id="SignalP"/>
    </source>
</evidence>
<gene>
    <name evidence="3" type="ORF">CAMP_LOCUS12526</name>
</gene>
<evidence type="ECO:0000313" key="4">
    <source>
        <dbReference type="Proteomes" id="UP001152747"/>
    </source>
</evidence>
<keyword evidence="2" id="KW-0732">Signal</keyword>
<feature type="compositionally biased region" description="Basic residues" evidence="1">
    <location>
        <begin position="81"/>
        <end position="94"/>
    </location>
</feature>
<name>A0A9P1N4T3_9PELO</name>
<feature type="chain" id="PRO_5040167355" evidence="2">
    <location>
        <begin position="18"/>
        <end position="213"/>
    </location>
</feature>
<dbReference type="OrthoDB" id="5843969at2759"/>
<dbReference type="Proteomes" id="UP001152747">
    <property type="component" value="Unassembled WGS sequence"/>
</dbReference>
<evidence type="ECO:0000313" key="3">
    <source>
        <dbReference type="EMBL" id="CAI5449889.1"/>
    </source>
</evidence>
<protein>
    <submittedName>
        <fullName evidence="3">Uncharacterized protein</fullName>
    </submittedName>
</protein>
<reference evidence="3" key="1">
    <citation type="submission" date="2022-11" db="EMBL/GenBank/DDBJ databases">
        <authorList>
            <person name="Kikuchi T."/>
        </authorList>
    </citation>
    <scope>NUCLEOTIDE SEQUENCE</scope>
    <source>
        <strain evidence="3">PS1010</strain>
    </source>
</reference>
<sequence length="213" mass="23405">MQSFVIVACCLATVISAAAVQKKTPEVKPEAGAAYGVPVQQTQPQYVQYVPQQFPVFNFPNFDVNYCSVHASFPLVGLNNHRRRRGPGGPRVKRQTYGVPSTTAQDQTQTNTQNVVYVQQPQPQYLAPGAFQRPRPFERQGCSNTAIFSQKACHACCSVASRAAGNNNPTVGILLAFDPQLSVDRKHHKDNKDADLNEPDRAVQCVCCTSRQV</sequence>
<proteinExistence type="predicted"/>
<feature type="region of interest" description="Disordered" evidence="1">
    <location>
        <begin position="81"/>
        <end position="106"/>
    </location>
</feature>
<feature type="signal peptide" evidence="2">
    <location>
        <begin position="1"/>
        <end position="17"/>
    </location>
</feature>
<accession>A0A9P1N4T3</accession>
<organism evidence="3 4">
    <name type="scientific">Caenorhabditis angaria</name>
    <dbReference type="NCBI Taxonomy" id="860376"/>
    <lineage>
        <taxon>Eukaryota</taxon>
        <taxon>Metazoa</taxon>
        <taxon>Ecdysozoa</taxon>
        <taxon>Nematoda</taxon>
        <taxon>Chromadorea</taxon>
        <taxon>Rhabditida</taxon>
        <taxon>Rhabditina</taxon>
        <taxon>Rhabditomorpha</taxon>
        <taxon>Rhabditoidea</taxon>
        <taxon>Rhabditidae</taxon>
        <taxon>Peloderinae</taxon>
        <taxon>Caenorhabditis</taxon>
    </lineage>
</organism>
<comment type="caution">
    <text evidence="3">The sequence shown here is derived from an EMBL/GenBank/DDBJ whole genome shotgun (WGS) entry which is preliminary data.</text>
</comment>
<dbReference type="AlphaFoldDB" id="A0A9P1N4T3"/>
<keyword evidence="4" id="KW-1185">Reference proteome</keyword>
<dbReference type="EMBL" id="CANHGI010000004">
    <property type="protein sequence ID" value="CAI5449889.1"/>
    <property type="molecule type" value="Genomic_DNA"/>
</dbReference>
<evidence type="ECO:0000256" key="1">
    <source>
        <dbReference type="SAM" id="MobiDB-lite"/>
    </source>
</evidence>